<evidence type="ECO:0000256" key="2">
    <source>
        <dbReference type="ARBA" id="ARBA00014933"/>
    </source>
</evidence>
<protein>
    <recommendedName>
        <fullName evidence="2">26S proteasome non-ATPase regulatory subunit 5</fullName>
    </recommendedName>
</protein>
<dbReference type="SUPFAM" id="SSF48371">
    <property type="entry name" value="ARM repeat"/>
    <property type="match status" value="1"/>
</dbReference>
<comment type="similarity">
    <text evidence="1">Belongs to the proteasome subunit S5B/HSM3 family.</text>
</comment>
<name>A0A915CY30_9BILA</name>
<dbReference type="Proteomes" id="UP000887574">
    <property type="component" value="Unplaced"/>
</dbReference>
<evidence type="ECO:0000256" key="1">
    <source>
        <dbReference type="ARBA" id="ARBA00006823"/>
    </source>
</evidence>
<dbReference type="InterPro" id="IPR016024">
    <property type="entry name" value="ARM-type_fold"/>
</dbReference>
<evidence type="ECO:0000313" key="4">
    <source>
        <dbReference type="WBParaSite" id="jg13894"/>
    </source>
</evidence>
<accession>A0A915CY30</accession>
<evidence type="ECO:0000313" key="3">
    <source>
        <dbReference type="Proteomes" id="UP000887574"/>
    </source>
</evidence>
<sequence length="449" mass="51023">MDIDQSEYWPDVCELLESLLNAVPFEVMLNEHQITLLAVINNAPQRVILSIVNNYFKTITDPQSMYLFRTSGLAVTVALTRRVSGPICYEALAKFLAQFVDVKEVRIELENQLKNQKDAERRFRVYEVLRCAMALPTFSNYELVQPIMDSLVAELSEDDLLSCITALEVLSEIARSGAASNSSYLNQIGLLDKTYQMFMRSKDNPDGGLIHSACIRFFGHLSVNSPNALEKFSLFTSEIFDMIYHFDQVDATRRQLAFDTLAVMSTSSSAKQFLSIPSCVYNMRKAMNHFGVAIGIAPDELRTRHIDSLKTMLTGCQNSNDSNILLEWFKELGEPFPTMVYNFLRKPFEDLKISCLELLIAMVKLHTWAFNQFARVNGFLDYLLDRKSECSPHICMLKFDLVCAAIDAASTNHTIDEPTIEKLQKYKQEGVYGKSAARTADFVMDWQNN</sequence>
<dbReference type="AlphaFoldDB" id="A0A915CY30"/>
<dbReference type="GO" id="GO:0005829">
    <property type="term" value="C:cytosol"/>
    <property type="evidence" value="ECO:0007669"/>
    <property type="project" value="TreeGrafter"/>
</dbReference>
<organism evidence="3 4">
    <name type="scientific">Ditylenchus dipsaci</name>
    <dbReference type="NCBI Taxonomy" id="166011"/>
    <lineage>
        <taxon>Eukaryota</taxon>
        <taxon>Metazoa</taxon>
        <taxon>Ecdysozoa</taxon>
        <taxon>Nematoda</taxon>
        <taxon>Chromadorea</taxon>
        <taxon>Rhabditida</taxon>
        <taxon>Tylenchina</taxon>
        <taxon>Tylenchomorpha</taxon>
        <taxon>Sphaerularioidea</taxon>
        <taxon>Anguinidae</taxon>
        <taxon>Anguininae</taxon>
        <taxon>Ditylenchus</taxon>
    </lineage>
</organism>
<keyword evidence="3" id="KW-1185">Reference proteome</keyword>
<reference evidence="4" key="1">
    <citation type="submission" date="2022-11" db="UniProtKB">
        <authorList>
            <consortium name="WormBaseParasite"/>
        </authorList>
    </citation>
    <scope>IDENTIFICATION</scope>
</reference>
<dbReference type="WBParaSite" id="jg13894">
    <property type="protein sequence ID" value="jg13894"/>
    <property type="gene ID" value="jg13894"/>
</dbReference>
<dbReference type="GO" id="GO:0043248">
    <property type="term" value="P:proteasome assembly"/>
    <property type="evidence" value="ECO:0007669"/>
    <property type="project" value="InterPro"/>
</dbReference>
<proteinExistence type="inferred from homology"/>
<dbReference type="InterPro" id="IPR019538">
    <property type="entry name" value="PSMD5"/>
</dbReference>
<dbReference type="PANTHER" id="PTHR13554:SF10">
    <property type="entry name" value="26S PROTEASOME NON-ATPASE REGULATORY SUBUNIT 5"/>
    <property type="match status" value="1"/>
</dbReference>
<dbReference type="Pfam" id="PF10508">
    <property type="entry name" value="Proteasom_PSMB"/>
    <property type="match status" value="1"/>
</dbReference>
<dbReference type="PANTHER" id="PTHR13554">
    <property type="entry name" value="26S PROTEASOME NON-ATPASE REGULATORY SUBUNIT 5-RELATED"/>
    <property type="match status" value="1"/>
</dbReference>